<dbReference type="AlphaFoldDB" id="A0A0S1MJ24"/>
<dbReference type="InterPro" id="IPR053216">
    <property type="entry name" value="Appressorial_penetr-assoc"/>
</dbReference>
<proteinExistence type="evidence at transcript level"/>
<feature type="compositionally biased region" description="Low complexity" evidence="1">
    <location>
        <begin position="137"/>
        <end position="205"/>
    </location>
</feature>
<reference evidence="2" key="1">
    <citation type="submission" date="2015-07" db="EMBL/GenBank/DDBJ databases">
        <title>Elucidating the P. pachyrhizi secretome and potential effectors.</title>
        <authorList>
            <person name="de Carvalho M.C.C.G."/>
            <person name="Nascimento L.C."/>
            <person name="Darben L.M."/>
            <person name="Polizel-Podanosqui A.M."/>
            <person name="Lopes-Caitar V.S."/>
            <person name="Rocha C.S."/>
            <person name="Qi M."/>
            <person name="Carazolle M."/>
            <person name="Kuwahara M.K."/>
            <person name="Pereira G.A.G."/>
            <person name="Abdelnoor R.V."/>
            <person name="Whitham S.A."/>
            <person name="Marcelino-Guimaraes F.C."/>
        </authorList>
    </citation>
    <scope>NUCLEOTIDE SEQUENCE</scope>
</reference>
<dbReference type="EMBL" id="KT246798">
    <property type="protein sequence ID" value="ALL40889.1"/>
    <property type="molecule type" value="mRNA"/>
</dbReference>
<evidence type="ECO:0000256" key="1">
    <source>
        <dbReference type="SAM" id="MobiDB-lite"/>
    </source>
</evidence>
<organism evidence="2">
    <name type="scientific">Phakopsora pachyrhizi</name>
    <name type="common">Asian soybean rust disease fungus</name>
    <dbReference type="NCBI Taxonomy" id="170000"/>
    <lineage>
        <taxon>Eukaryota</taxon>
        <taxon>Fungi</taxon>
        <taxon>Dikarya</taxon>
        <taxon>Basidiomycota</taxon>
        <taxon>Pucciniomycotina</taxon>
        <taxon>Pucciniomycetes</taxon>
        <taxon>Pucciniales</taxon>
        <taxon>Phakopsoraceae</taxon>
        <taxon>Phakopsora</taxon>
    </lineage>
</organism>
<protein>
    <submittedName>
        <fullName evidence="2">Uncharacterized protein</fullName>
    </submittedName>
</protein>
<feature type="compositionally biased region" description="Polar residues" evidence="1">
    <location>
        <begin position="103"/>
        <end position="132"/>
    </location>
</feature>
<feature type="region of interest" description="Disordered" evidence="1">
    <location>
        <begin position="103"/>
        <end position="232"/>
    </location>
</feature>
<dbReference type="PANTHER" id="PTHR34587">
    <property type="entry name" value="VWFA DOMAIN-CONTAINING PROTEIN"/>
    <property type="match status" value="1"/>
</dbReference>
<accession>A0A0S1MJ24</accession>
<name>A0A0S1MJ24_PHAPC</name>
<evidence type="ECO:0000313" key="2">
    <source>
        <dbReference type="EMBL" id="ALL40889.1"/>
    </source>
</evidence>
<feature type="compositionally biased region" description="Polar residues" evidence="1">
    <location>
        <begin position="216"/>
        <end position="232"/>
    </location>
</feature>
<dbReference type="PANTHER" id="PTHR34587:SF2">
    <property type="entry name" value="G-PROTEIN COUPLED RECEPTORS FAMILY 1 PROFILE DOMAIN-CONTAINING PROTEIN"/>
    <property type="match status" value="1"/>
</dbReference>
<sequence>MLTLVSSINFIIFAIASSLCFCSNWATYFSVFLLLSLLSPGSTAPEVVHAVNTADEKLQLKRGHESPHLADREFQALLKKRAAAKYDPLTTGKEVRKRQLTKIQNNQRNLSGRQRNRNILQNSRQGKFQSNQETKRQNNQGKNQNNQGKNQNNQAKNQNQQNVNRQNNNNQNNNNQNNNNQNNNNQNNNNQNNNNQNNNNGGNAQTSLTLDPKSVATGSASDGNPTGQQSAAKTSTNNFINFCISADALGSPIMNGKQKQQACNPIPMGMIAAPSNMPVGKFKNPPNLSTITANKDFNIEMQIKNLDTGSFTNPETTYFAAPAQINSQTKNIIGHSHFVIENIDSLESTRLTNPQQFAFFKGVDAPAQNGIMSVKVPGGLPAGTYRMGSIHSSSTHQPVLVAVAQHGMLDDVVYFTVK</sequence>